<keyword evidence="5" id="KW-1185">Reference proteome</keyword>
<dbReference type="InterPro" id="IPR005488">
    <property type="entry name" value="Etherase_MurQ"/>
</dbReference>
<dbReference type="Gene3D" id="3.40.50.10490">
    <property type="entry name" value="Glucose-6-phosphate isomerase like protein, domain 1"/>
    <property type="match status" value="1"/>
</dbReference>
<dbReference type="SUPFAM" id="SSF53697">
    <property type="entry name" value="SIS domain"/>
    <property type="match status" value="1"/>
</dbReference>
<organism evidence="4 5">
    <name type="scientific">Devosia oryzisoli</name>
    <dbReference type="NCBI Taxonomy" id="2774138"/>
    <lineage>
        <taxon>Bacteria</taxon>
        <taxon>Pseudomonadati</taxon>
        <taxon>Pseudomonadota</taxon>
        <taxon>Alphaproteobacteria</taxon>
        <taxon>Hyphomicrobiales</taxon>
        <taxon>Devosiaceae</taxon>
        <taxon>Devosia</taxon>
    </lineage>
</organism>
<reference evidence="4" key="1">
    <citation type="submission" date="2020-09" db="EMBL/GenBank/DDBJ databases">
        <title>Genome seq and assembly of Devosia sp.</title>
        <authorList>
            <person name="Chhetri G."/>
        </authorList>
    </citation>
    <scope>NUCLEOTIDE SEQUENCE</scope>
    <source>
        <strain evidence="4">PTR5</strain>
    </source>
</reference>
<dbReference type="RefSeq" id="WP_191773498.1">
    <property type="nucleotide sequence ID" value="NZ_JACYFU010000001.1"/>
</dbReference>
<dbReference type="Proteomes" id="UP000654108">
    <property type="component" value="Unassembled WGS sequence"/>
</dbReference>
<dbReference type="InterPro" id="IPR001347">
    <property type="entry name" value="SIS_dom"/>
</dbReference>
<dbReference type="PANTHER" id="PTHR10088">
    <property type="entry name" value="GLUCOKINASE REGULATORY PROTEIN"/>
    <property type="match status" value="1"/>
</dbReference>
<dbReference type="GO" id="GO:0046348">
    <property type="term" value="P:amino sugar catabolic process"/>
    <property type="evidence" value="ECO:0007669"/>
    <property type="project" value="InterPro"/>
</dbReference>
<feature type="domain" description="SIS" evidence="3">
    <location>
        <begin position="53"/>
        <end position="216"/>
    </location>
</feature>
<protein>
    <submittedName>
        <fullName evidence="4">N-acetylmuramic acid 6-phosphate etherase</fullName>
    </submittedName>
</protein>
<accession>A0A927IS27</accession>
<evidence type="ECO:0000313" key="5">
    <source>
        <dbReference type="Proteomes" id="UP000654108"/>
    </source>
</evidence>
<dbReference type="EMBL" id="JACYFU010000001">
    <property type="protein sequence ID" value="MBD8065029.1"/>
    <property type="molecule type" value="Genomic_DNA"/>
</dbReference>
<comment type="caution">
    <text evidence="4">The sequence shown here is derived from an EMBL/GenBank/DDBJ whole genome shotgun (WGS) entry which is preliminary data.</text>
</comment>
<dbReference type="PROSITE" id="PS51464">
    <property type="entry name" value="SIS"/>
    <property type="match status" value="1"/>
</dbReference>
<evidence type="ECO:0000256" key="1">
    <source>
        <dbReference type="ARBA" id="ARBA00023239"/>
    </source>
</evidence>
<keyword evidence="1" id="KW-0456">Lyase</keyword>
<dbReference type="GO" id="GO:0009254">
    <property type="term" value="P:peptidoglycan turnover"/>
    <property type="evidence" value="ECO:0007669"/>
    <property type="project" value="TreeGrafter"/>
</dbReference>
<keyword evidence="2" id="KW-0119">Carbohydrate metabolism</keyword>
<dbReference type="InterPro" id="IPR046348">
    <property type="entry name" value="SIS_dom_sf"/>
</dbReference>
<dbReference type="GO" id="GO:0097367">
    <property type="term" value="F:carbohydrate derivative binding"/>
    <property type="evidence" value="ECO:0007669"/>
    <property type="project" value="InterPro"/>
</dbReference>
<dbReference type="NCBIfam" id="NF003915">
    <property type="entry name" value="PRK05441.1"/>
    <property type="match status" value="1"/>
</dbReference>
<dbReference type="GO" id="GO:0016835">
    <property type="term" value="F:carbon-oxygen lyase activity"/>
    <property type="evidence" value="ECO:0007669"/>
    <property type="project" value="InterPro"/>
</dbReference>
<evidence type="ECO:0000313" key="4">
    <source>
        <dbReference type="EMBL" id="MBD8065029.1"/>
    </source>
</evidence>
<dbReference type="GO" id="GO:0016803">
    <property type="term" value="F:ether hydrolase activity"/>
    <property type="evidence" value="ECO:0007669"/>
    <property type="project" value="TreeGrafter"/>
</dbReference>
<evidence type="ECO:0000256" key="2">
    <source>
        <dbReference type="ARBA" id="ARBA00023277"/>
    </source>
</evidence>
<dbReference type="PANTHER" id="PTHR10088:SF4">
    <property type="entry name" value="GLUCOKINASE REGULATORY PROTEIN"/>
    <property type="match status" value="1"/>
</dbReference>
<evidence type="ECO:0000259" key="3">
    <source>
        <dbReference type="PROSITE" id="PS51464"/>
    </source>
</evidence>
<dbReference type="Pfam" id="PF13580">
    <property type="entry name" value="SIS_2"/>
    <property type="match status" value="1"/>
</dbReference>
<name>A0A927IS27_9HYPH</name>
<dbReference type="InterPro" id="IPR040190">
    <property type="entry name" value="MURQ/GCKR"/>
</dbReference>
<dbReference type="AlphaFoldDB" id="A0A927IS27"/>
<proteinExistence type="predicted"/>
<dbReference type="CDD" id="cd05007">
    <property type="entry name" value="SIS_Etherase"/>
    <property type="match status" value="1"/>
</dbReference>
<gene>
    <name evidence="4" type="ORF">IC608_06030</name>
</gene>
<dbReference type="Gene3D" id="1.10.8.1080">
    <property type="match status" value="1"/>
</dbReference>
<sequence>MPAQQTESAHSQAHALDLRSDSDIVALLAAGQAEAAGCVGEAGAAIAAAADLMAQTVRQGGRLIYAAAGSSGLMALADALELPGTYGIDRSQIEVVLAGGMAALSDMRGGPEDDGGAAKAAIEALVPSQRDCLIAVTASGQTPFPLAAAEAARGHGARTIGIANNAGARLFGMVDVAVHLRTPAEVIAGSTRMGAGTAQKIALNTMSTLMAIRLGHVHDGYMINVVADNDKLRERARGMVCAIAGVDAAVAGEALEQSGGSVKLAVLIAVSGLAPNEARRALEAHDGHLRPALRSLKPSAA</sequence>